<comment type="caution">
    <text evidence="5">The sequence shown here is derived from an EMBL/GenBank/DDBJ whole genome shotgun (WGS) entry which is preliminary data.</text>
</comment>
<evidence type="ECO:0000259" key="4">
    <source>
        <dbReference type="PROSITE" id="PS51387"/>
    </source>
</evidence>
<dbReference type="Gene3D" id="3.30.465.10">
    <property type="match status" value="1"/>
</dbReference>
<dbReference type="PANTHER" id="PTHR42659:SF2">
    <property type="entry name" value="XANTHINE DEHYDROGENASE SUBUNIT C-RELATED"/>
    <property type="match status" value="1"/>
</dbReference>
<evidence type="ECO:0000313" key="5">
    <source>
        <dbReference type="EMBL" id="MBC8336299.1"/>
    </source>
</evidence>
<evidence type="ECO:0000256" key="1">
    <source>
        <dbReference type="ARBA" id="ARBA00022630"/>
    </source>
</evidence>
<dbReference type="InterPro" id="IPR036683">
    <property type="entry name" value="CO_DH_flav_C_dom_sf"/>
</dbReference>
<keyword evidence="2" id="KW-0274">FAD</keyword>
<dbReference type="InterPro" id="IPR002346">
    <property type="entry name" value="Mopterin_DH_FAD-bd"/>
</dbReference>
<protein>
    <submittedName>
        <fullName evidence="5">Xanthine dehydrogenase family protein subunit M</fullName>
    </submittedName>
</protein>
<name>A0A8J6TJW6_9CHLR</name>
<evidence type="ECO:0000256" key="2">
    <source>
        <dbReference type="ARBA" id="ARBA00022827"/>
    </source>
</evidence>
<sequence length="294" mass="32080">MKPAPFDYHIPDSIEETLGLLNESGDEAKILAGGQSLVPAMNFRIVQPSVLIDLNRVGHLSYINKDEEVIRIGAMTRDRKLEFDPVIADWVPLLAEAVPYIAHPQIRNRGTIGGSIVHSDPAAEMPVLMLALDARLKVRNSSGERWVDASDFFTGMFTTVVAPDEILVEIELPGNTPNTGWSFMEVAPRKGDYALMGVAAQVKLDKQNKCEKAKLVYLNAGDGPVNAKEAAQSLEGEILNEKIIGEAALHASEKEITPFGNIHTSPEFQRHLANVLTRRALGVAASRAKEGQLI</sequence>
<dbReference type="SMART" id="SM01092">
    <property type="entry name" value="CO_deh_flav_C"/>
    <property type="match status" value="1"/>
</dbReference>
<dbReference type="SUPFAM" id="SSF56176">
    <property type="entry name" value="FAD-binding/transporter-associated domain-like"/>
    <property type="match status" value="1"/>
</dbReference>
<proteinExistence type="predicted"/>
<dbReference type="InterPro" id="IPR005107">
    <property type="entry name" value="CO_DH_flav_C"/>
</dbReference>
<dbReference type="PROSITE" id="PS51387">
    <property type="entry name" value="FAD_PCMH"/>
    <property type="match status" value="1"/>
</dbReference>
<feature type="domain" description="FAD-binding PCMH-type" evidence="4">
    <location>
        <begin position="1"/>
        <end position="177"/>
    </location>
</feature>
<reference evidence="5 6" key="1">
    <citation type="submission" date="2020-08" db="EMBL/GenBank/DDBJ databases">
        <title>Bridging the membrane lipid divide: bacteria of the FCB group superphylum have the potential to synthesize archaeal ether lipids.</title>
        <authorList>
            <person name="Villanueva L."/>
            <person name="Von Meijenfeldt F.A.B."/>
            <person name="Westbye A.B."/>
            <person name="Yadav S."/>
            <person name="Hopmans E.C."/>
            <person name="Dutilh B.E."/>
            <person name="Sinninghe Damste J.S."/>
        </authorList>
    </citation>
    <scope>NUCLEOTIDE SEQUENCE [LARGE SCALE GENOMIC DNA]</scope>
    <source>
        <strain evidence="5">NIOZ-UU36</strain>
    </source>
</reference>
<dbReference type="AlphaFoldDB" id="A0A8J6TJW6"/>
<dbReference type="InterPro" id="IPR016167">
    <property type="entry name" value="FAD-bd_PCMH_sub1"/>
</dbReference>
<evidence type="ECO:0000313" key="6">
    <source>
        <dbReference type="Proteomes" id="UP000614469"/>
    </source>
</evidence>
<organism evidence="5 6">
    <name type="scientific">Candidatus Desulfolinea nitratireducens</name>
    <dbReference type="NCBI Taxonomy" id="2841698"/>
    <lineage>
        <taxon>Bacteria</taxon>
        <taxon>Bacillati</taxon>
        <taxon>Chloroflexota</taxon>
        <taxon>Anaerolineae</taxon>
        <taxon>Anaerolineales</taxon>
        <taxon>Anaerolineales incertae sedis</taxon>
        <taxon>Candidatus Desulfolinea</taxon>
    </lineage>
</organism>
<keyword evidence="1" id="KW-0285">Flavoprotein</keyword>
<dbReference type="Gene3D" id="3.30.43.10">
    <property type="entry name" value="Uridine Diphospho-n-acetylenolpyruvylglucosamine Reductase, domain 2"/>
    <property type="match status" value="1"/>
</dbReference>
<dbReference type="InterPro" id="IPR016166">
    <property type="entry name" value="FAD-bd_PCMH"/>
</dbReference>
<dbReference type="GO" id="GO:0071949">
    <property type="term" value="F:FAD binding"/>
    <property type="evidence" value="ECO:0007669"/>
    <property type="project" value="InterPro"/>
</dbReference>
<dbReference type="PANTHER" id="PTHR42659">
    <property type="entry name" value="XANTHINE DEHYDROGENASE SUBUNIT C-RELATED"/>
    <property type="match status" value="1"/>
</dbReference>
<dbReference type="Pfam" id="PF00941">
    <property type="entry name" value="FAD_binding_5"/>
    <property type="match status" value="1"/>
</dbReference>
<dbReference type="Proteomes" id="UP000614469">
    <property type="component" value="Unassembled WGS sequence"/>
</dbReference>
<gene>
    <name evidence="5" type="ORF">H8E29_13615</name>
</gene>
<keyword evidence="3" id="KW-0560">Oxidoreductase</keyword>
<accession>A0A8J6TJW6</accession>
<dbReference type="SUPFAM" id="SSF55447">
    <property type="entry name" value="CO dehydrogenase flavoprotein C-terminal domain-like"/>
    <property type="match status" value="1"/>
</dbReference>
<dbReference type="InterPro" id="IPR036318">
    <property type="entry name" value="FAD-bd_PCMH-like_sf"/>
</dbReference>
<dbReference type="InterPro" id="IPR016169">
    <property type="entry name" value="FAD-bd_PCMH_sub2"/>
</dbReference>
<dbReference type="Gene3D" id="3.30.390.50">
    <property type="entry name" value="CO dehydrogenase flavoprotein, C-terminal domain"/>
    <property type="match status" value="1"/>
</dbReference>
<dbReference type="InterPro" id="IPR051312">
    <property type="entry name" value="Diverse_Substr_Oxidored"/>
</dbReference>
<dbReference type="EMBL" id="JACNJN010000152">
    <property type="protein sequence ID" value="MBC8336299.1"/>
    <property type="molecule type" value="Genomic_DNA"/>
</dbReference>
<dbReference type="FunFam" id="3.30.465.10:FF:000017">
    <property type="entry name" value="Xanthine dehydrogenase, FAD binding subunit"/>
    <property type="match status" value="1"/>
</dbReference>
<evidence type="ECO:0000256" key="3">
    <source>
        <dbReference type="ARBA" id="ARBA00023002"/>
    </source>
</evidence>
<dbReference type="GO" id="GO:0016491">
    <property type="term" value="F:oxidoreductase activity"/>
    <property type="evidence" value="ECO:0007669"/>
    <property type="project" value="UniProtKB-KW"/>
</dbReference>
<dbReference type="Pfam" id="PF03450">
    <property type="entry name" value="CO_deh_flav_C"/>
    <property type="match status" value="1"/>
</dbReference>